<dbReference type="PRINTS" id="PR00038">
    <property type="entry name" value="HTHLUXR"/>
</dbReference>
<dbReference type="SUPFAM" id="SSF46894">
    <property type="entry name" value="C-terminal effector domain of the bipartite response regulators"/>
    <property type="match status" value="1"/>
</dbReference>
<evidence type="ECO:0000256" key="3">
    <source>
        <dbReference type="SAM" id="MobiDB-lite"/>
    </source>
</evidence>
<comment type="caution">
    <text evidence="5">The sequence shown here is derived from an EMBL/GenBank/DDBJ whole genome shotgun (WGS) entry which is preliminary data.</text>
</comment>
<dbReference type="Gene3D" id="1.10.10.10">
    <property type="entry name" value="Winged helix-like DNA-binding domain superfamily/Winged helix DNA-binding domain"/>
    <property type="match status" value="1"/>
</dbReference>
<sequence length="954" mass="102892">MPFREIWASPATESAASVRTRCLEEVVSGRTNRPRPYLRGRRDECEVLDRLVASARLGGHGVVVLRGAPGIGKSALLEYVEAAAADCRILHVAGVESQMELAFAGLQELCEPLLHMLDRLPGPQADALATAFGLREGTPPNQFLVGLATSTLLSEGAKDGPVVCVVDDAQWLDQASVRTLAFVARRLTAQSIAHSVALVVAVRPGERAKTWAGLPGLSLHGLAMPDAREMLESAVSGHLDERVRDRILAESHGNPLALLELPRWFTAAELSFGPAPGATVGKRTLTGRMEEGFRHEVELLPHDSRLLLLTAAAEPLGDVRLLWRAAQRLGIGVDAARSAEEAGLIELRQTVRFRHPLVRSVAYRSATVVERQAAHRALAEATDRQADPDRQAWHRASAATGPDEAVAAQLEHSADRALAQGGLAAAAAFLERAAVLTPNAADRVQRRLNAAQAMMQAGSLEAAAQLLAVTEHGPLDELQRARVDVLRAQIGLAANQGREALPLLVGAARRLEPLDVELALESYVDAFTAAWFAGHLATDPGAMAVALMVRDVPKPSQPRRGDDLLRALAVLFDEGYQTAAPMLRAAVQAFDSDDIPVQEAVRFLWLATVVAIDLRDGKAWDQLARRHLRIARASGAVSALPLALNSRVFVDLFSGDLPAAAALVHEAEAATELAQIRMTPYGAIGLAAFEGRDDHTTRFLASERRDAAARGEGLSVSLTHWANALLSNSHGRYPAALESARAAAAHPEEMVVRSWSLVELVEAASRTGHSAAAADAAEQLAETARASGTDWAAGVAARSQAQLDGPRAEELYREAVDRLERTNLRVESARARLLYGEWLRRAGRRLEAREQLRSSYDAMAAMGLEAFAGRARRELNATGETVRRQTVDTQHELTAQELHIARLAASGLTNAEIASELFISPRTVEWHIRKVFTKLRLTARRQLGDALRGINAEP</sequence>
<dbReference type="Proteomes" id="UP000295172">
    <property type="component" value="Unassembled WGS sequence"/>
</dbReference>
<dbReference type="InterPro" id="IPR016032">
    <property type="entry name" value="Sig_transdc_resp-reg_C-effctor"/>
</dbReference>
<dbReference type="GO" id="GO:0004016">
    <property type="term" value="F:adenylate cyclase activity"/>
    <property type="evidence" value="ECO:0007669"/>
    <property type="project" value="TreeGrafter"/>
</dbReference>
<dbReference type="Pfam" id="PF13191">
    <property type="entry name" value="AAA_16"/>
    <property type="match status" value="1"/>
</dbReference>
<dbReference type="CDD" id="cd06170">
    <property type="entry name" value="LuxR_C_like"/>
    <property type="match status" value="1"/>
</dbReference>
<dbReference type="InterPro" id="IPR041664">
    <property type="entry name" value="AAA_16"/>
</dbReference>
<feature type="region of interest" description="Disordered" evidence="3">
    <location>
        <begin position="379"/>
        <end position="398"/>
    </location>
</feature>
<dbReference type="Pfam" id="PF00196">
    <property type="entry name" value="GerE"/>
    <property type="match status" value="1"/>
</dbReference>
<evidence type="ECO:0000313" key="5">
    <source>
        <dbReference type="EMBL" id="TDD29317.1"/>
    </source>
</evidence>
<dbReference type="GO" id="GO:0003677">
    <property type="term" value="F:DNA binding"/>
    <property type="evidence" value="ECO:0007669"/>
    <property type="project" value="InterPro"/>
</dbReference>
<protein>
    <submittedName>
        <fullName evidence="5">Helix-turn-helix transcriptional regulator</fullName>
    </submittedName>
</protein>
<feature type="domain" description="HTH luxR-type" evidence="4">
    <location>
        <begin position="886"/>
        <end position="951"/>
    </location>
</feature>
<dbReference type="AlphaFoldDB" id="A0A4V2YH31"/>
<dbReference type="PANTHER" id="PTHR16305:SF35">
    <property type="entry name" value="TRANSCRIPTIONAL ACTIVATOR DOMAIN"/>
    <property type="match status" value="1"/>
</dbReference>
<feature type="compositionally biased region" description="Basic and acidic residues" evidence="3">
    <location>
        <begin position="379"/>
        <end position="392"/>
    </location>
</feature>
<organism evidence="5 6">
    <name type="scientific">Kribbella turkmenica</name>
    <dbReference type="NCBI Taxonomy" id="2530375"/>
    <lineage>
        <taxon>Bacteria</taxon>
        <taxon>Bacillati</taxon>
        <taxon>Actinomycetota</taxon>
        <taxon>Actinomycetes</taxon>
        <taxon>Propionibacteriales</taxon>
        <taxon>Kribbellaceae</taxon>
        <taxon>Kribbella</taxon>
    </lineage>
</organism>
<reference evidence="5 6" key="1">
    <citation type="submission" date="2019-02" db="EMBL/GenBank/DDBJ databases">
        <title>Draft genome sequences of novel Actinobacteria.</title>
        <authorList>
            <person name="Sahin N."/>
            <person name="Ay H."/>
            <person name="Saygin H."/>
        </authorList>
    </citation>
    <scope>NUCLEOTIDE SEQUENCE [LARGE SCALE GENOMIC DNA]</scope>
    <source>
        <strain evidence="5 6">16K104</strain>
    </source>
</reference>
<dbReference type="PANTHER" id="PTHR16305">
    <property type="entry name" value="TESTICULAR SOLUBLE ADENYLYL CYCLASE"/>
    <property type="match status" value="1"/>
</dbReference>
<dbReference type="SUPFAM" id="SSF52540">
    <property type="entry name" value="P-loop containing nucleoside triphosphate hydrolases"/>
    <property type="match status" value="1"/>
</dbReference>
<keyword evidence="1" id="KW-0547">Nucleotide-binding</keyword>
<dbReference type="InterPro" id="IPR000792">
    <property type="entry name" value="Tscrpt_reg_LuxR_C"/>
</dbReference>
<dbReference type="GO" id="GO:0006355">
    <property type="term" value="P:regulation of DNA-templated transcription"/>
    <property type="evidence" value="ECO:0007669"/>
    <property type="project" value="InterPro"/>
</dbReference>
<dbReference type="SMART" id="SM00421">
    <property type="entry name" value="HTH_LUXR"/>
    <property type="match status" value="1"/>
</dbReference>
<keyword evidence="2" id="KW-0067">ATP-binding</keyword>
<gene>
    <name evidence="5" type="ORF">E1218_04600</name>
</gene>
<dbReference type="GO" id="GO:0005737">
    <property type="term" value="C:cytoplasm"/>
    <property type="evidence" value="ECO:0007669"/>
    <property type="project" value="TreeGrafter"/>
</dbReference>
<dbReference type="EMBL" id="SMKR01000012">
    <property type="protein sequence ID" value="TDD29317.1"/>
    <property type="molecule type" value="Genomic_DNA"/>
</dbReference>
<evidence type="ECO:0000256" key="2">
    <source>
        <dbReference type="ARBA" id="ARBA00022840"/>
    </source>
</evidence>
<proteinExistence type="predicted"/>
<evidence type="ECO:0000313" key="6">
    <source>
        <dbReference type="Proteomes" id="UP000295172"/>
    </source>
</evidence>
<accession>A0A4V2YH31</accession>
<dbReference type="RefSeq" id="WP_132316633.1">
    <property type="nucleotide sequence ID" value="NZ_SMKR01000012.1"/>
</dbReference>
<dbReference type="OrthoDB" id="3202170at2"/>
<dbReference type="InterPro" id="IPR036388">
    <property type="entry name" value="WH-like_DNA-bd_sf"/>
</dbReference>
<keyword evidence="6" id="KW-1185">Reference proteome</keyword>
<dbReference type="InterPro" id="IPR027417">
    <property type="entry name" value="P-loop_NTPase"/>
</dbReference>
<name>A0A4V2YH31_9ACTN</name>
<dbReference type="GO" id="GO:0005524">
    <property type="term" value="F:ATP binding"/>
    <property type="evidence" value="ECO:0007669"/>
    <property type="project" value="UniProtKB-KW"/>
</dbReference>
<evidence type="ECO:0000259" key="4">
    <source>
        <dbReference type="PROSITE" id="PS50043"/>
    </source>
</evidence>
<evidence type="ECO:0000256" key="1">
    <source>
        <dbReference type="ARBA" id="ARBA00022741"/>
    </source>
</evidence>
<dbReference type="PROSITE" id="PS50043">
    <property type="entry name" value="HTH_LUXR_2"/>
    <property type="match status" value="1"/>
</dbReference>